<dbReference type="Gramene" id="AUR62006527-RA">
    <property type="protein sequence ID" value="AUR62006527-RA:cds"/>
    <property type="gene ID" value="AUR62006527"/>
</dbReference>
<reference evidence="2" key="1">
    <citation type="journal article" date="2017" name="Nature">
        <title>The genome of Chenopodium quinoa.</title>
        <authorList>
            <person name="Jarvis D.E."/>
            <person name="Ho Y.S."/>
            <person name="Lightfoot D.J."/>
            <person name="Schmoeckel S.M."/>
            <person name="Li B."/>
            <person name="Borm T.J.A."/>
            <person name="Ohyanagi H."/>
            <person name="Mineta K."/>
            <person name="Michell C.T."/>
            <person name="Saber N."/>
            <person name="Kharbatia N.M."/>
            <person name="Rupper R.R."/>
            <person name="Sharp A.R."/>
            <person name="Dally N."/>
            <person name="Boughton B.A."/>
            <person name="Woo Y.H."/>
            <person name="Gao G."/>
            <person name="Schijlen E.G.W.M."/>
            <person name="Guo X."/>
            <person name="Momin A.A."/>
            <person name="Negrao S."/>
            <person name="Al-Babili S."/>
            <person name="Gehring C."/>
            <person name="Roessner U."/>
            <person name="Jung C."/>
            <person name="Murphy K."/>
            <person name="Arold S.T."/>
            <person name="Gojobori T."/>
            <person name="van der Linden C.G."/>
            <person name="van Loo E.N."/>
            <person name="Jellen E.N."/>
            <person name="Maughan P.J."/>
            <person name="Tester M."/>
        </authorList>
    </citation>
    <scope>NUCLEOTIDE SEQUENCE [LARGE SCALE GENOMIC DNA]</scope>
    <source>
        <strain evidence="2">cv. PI 614886</strain>
    </source>
</reference>
<protein>
    <recommendedName>
        <fullName evidence="4">Transmembrane protein 209</fullName>
    </recommendedName>
</protein>
<dbReference type="PANTHER" id="PTHR21780:SF0">
    <property type="entry name" value="TRANSMEMBRANE PROTEIN 209"/>
    <property type="match status" value="1"/>
</dbReference>
<evidence type="ECO:0000256" key="1">
    <source>
        <dbReference type="SAM" id="MobiDB-lite"/>
    </source>
</evidence>
<feature type="region of interest" description="Disordered" evidence="1">
    <location>
        <begin position="144"/>
        <end position="192"/>
    </location>
</feature>
<dbReference type="Proteomes" id="UP000596660">
    <property type="component" value="Unplaced"/>
</dbReference>
<reference evidence="2" key="2">
    <citation type="submission" date="2021-03" db="UniProtKB">
        <authorList>
            <consortium name="EnsemblPlants"/>
        </authorList>
    </citation>
    <scope>IDENTIFICATION</scope>
</reference>
<accession>A0A803L3T8</accession>
<feature type="region of interest" description="Disordered" evidence="1">
    <location>
        <begin position="1"/>
        <end position="22"/>
    </location>
</feature>
<sequence>METSRRDNNNGGAAASSPSPPLQKPAKFAVYQNPALSAALTSTNLLIKLAKIVMGLTFIGASAALVKAIAFSTAKVGAGVVVTTSSSNGTKFESCLSDHQLRLLGVKKLDKAVPEQSKKPPVLKPRAALDPLIPLHQSSFSSSRLSRVGSEKSSSTALKNKTFVVPSKPSNSPTHAVSPSSPQLSSAKTSTGLDQLVSTPWSNKRASPAREILTEDELEHFLADMDKKITESAEKLATPPTRSGFSISSPSTISGSANTSGTTRTTPLRPVRISPSSQKFNTPPKKGEADIPTPLSMEEMTEAFEHLGIYPQIEGWRDHLRQWFSSVLLTPLLSKIENSHNKVMQAAAKLGISITVTSVGSDSSGAEAPSMSPADRAKEWQSAFSTDEDGLLHQLRAYLVQALDSSIQNVGTANQLQTPQQNAFLPTIQECVDAITEHQRLLALTKGELIKGLLPQSSVPAEYTVRRIKELAEGTCLRNYEYMRKEEASDKAKKWTIELPSDSDLLLYLFCAFLEYPKWMLHVDPSSYSGALSSKNPLFLGVLPPKERFPEKYVAVLSVIPTILHPGSCVLVIGRQCPPVFVMYWDKKLQFCLQGRTALWDSILLLCHRIKIAYGGLVRGVHLGSTALNILPLLESEDDN</sequence>
<keyword evidence="3" id="KW-1185">Reference proteome</keyword>
<feature type="compositionally biased region" description="Polar residues" evidence="1">
    <location>
        <begin position="168"/>
        <end position="192"/>
    </location>
</feature>
<dbReference type="PANTHER" id="PTHR21780">
    <property type="entry name" value="TRANSMEMBRANE PROTEIN 209"/>
    <property type="match status" value="1"/>
</dbReference>
<evidence type="ECO:0000313" key="3">
    <source>
        <dbReference type="Proteomes" id="UP000596660"/>
    </source>
</evidence>
<dbReference type="GO" id="GO:0016020">
    <property type="term" value="C:membrane"/>
    <property type="evidence" value="ECO:0007669"/>
    <property type="project" value="TreeGrafter"/>
</dbReference>
<dbReference type="EnsemblPlants" id="AUR62006527-RA">
    <property type="protein sequence ID" value="AUR62006527-RA:cds"/>
    <property type="gene ID" value="AUR62006527"/>
</dbReference>
<organism evidence="2 3">
    <name type="scientific">Chenopodium quinoa</name>
    <name type="common">Quinoa</name>
    <dbReference type="NCBI Taxonomy" id="63459"/>
    <lineage>
        <taxon>Eukaryota</taxon>
        <taxon>Viridiplantae</taxon>
        <taxon>Streptophyta</taxon>
        <taxon>Embryophyta</taxon>
        <taxon>Tracheophyta</taxon>
        <taxon>Spermatophyta</taxon>
        <taxon>Magnoliopsida</taxon>
        <taxon>eudicotyledons</taxon>
        <taxon>Gunneridae</taxon>
        <taxon>Pentapetalae</taxon>
        <taxon>Caryophyllales</taxon>
        <taxon>Chenopodiaceae</taxon>
        <taxon>Chenopodioideae</taxon>
        <taxon>Atripliceae</taxon>
        <taxon>Chenopodium</taxon>
    </lineage>
</organism>
<evidence type="ECO:0008006" key="4">
    <source>
        <dbReference type="Google" id="ProtNLM"/>
    </source>
</evidence>
<proteinExistence type="predicted"/>
<dbReference type="OMA" id="DHPKWML"/>
<dbReference type="AlphaFoldDB" id="A0A803L3T8"/>
<evidence type="ECO:0000313" key="2">
    <source>
        <dbReference type="EnsemblPlants" id="AUR62006527-RA:cds"/>
    </source>
</evidence>
<feature type="compositionally biased region" description="Low complexity" evidence="1">
    <location>
        <begin position="243"/>
        <end position="260"/>
    </location>
</feature>
<feature type="compositionally biased region" description="Low complexity" evidence="1">
    <location>
        <begin position="144"/>
        <end position="155"/>
    </location>
</feature>
<name>A0A803L3T8_CHEQI</name>
<dbReference type="InterPro" id="IPR019176">
    <property type="entry name" value="Cytochrome_B561-rel"/>
</dbReference>
<dbReference type="Pfam" id="PF09786">
    <property type="entry name" value="CytochromB561_N"/>
    <property type="match status" value="1"/>
</dbReference>
<feature type="region of interest" description="Disordered" evidence="1">
    <location>
        <begin position="235"/>
        <end position="292"/>
    </location>
</feature>